<dbReference type="KEGG" id="lto:RGQ30_25380"/>
<keyword evidence="6" id="KW-1185">Reference proteome</keyword>
<evidence type="ECO:0000313" key="5">
    <source>
        <dbReference type="EMBL" id="BET27037.1"/>
    </source>
</evidence>
<dbReference type="GO" id="GO:0007165">
    <property type="term" value="P:signal transduction"/>
    <property type="evidence" value="ECO:0007669"/>
    <property type="project" value="InterPro"/>
</dbReference>
<dbReference type="InterPro" id="IPR002545">
    <property type="entry name" value="CheW-lke_dom"/>
</dbReference>
<evidence type="ECO:0000256" key="3">
    <source>
        <dbReference type="ARBA" id="ARBA00022490"/>
    </source>
</evidence>
<dbReference type="PANTHER" id="PTHR22617">
    <property type="entry name" value="CHEMOTAXIS SENSOR HISTIDINE KINASE-RELATED"/>
    <property type="match status" value="1"/>
</dbReference>
<dbReference type="PANTHER" id="PTHR22617:SF45">
    <property type="entry name" value="CHEMOTAXIS PROTEIN CHEW"/>
    <property type="match status" value="1"/>
</dbReference>
<protein>
    <recommendedName>
        <fullName evidence="2">Chemotaxis protein CheW</fullName>
    </recommendedName>
</protein>
<dbReference type="InterPro" id="IPR039315">
    <property type="entry name" value="CheW"/>
</dbReference>
<gene>
    <name evidence="5" type="ORF">RGQ30_25380</name>
</gene>
<evidence type="ECO:0000259" key="4">
    <source>
        <dbReference type="PROSITE" id="PS50851"/>
    </source>
</evidence>
<dbReference type="GO" id="GO:0006935">
    <property type="term" value="P:chemotaxis"/>
    <property type="evidence" value="ECO:0007669"/>
    <property type="project" value="InterPro"/>
</dbReference>
<dbReference type="RefSeq" id="WP_130557845.1">
    <property type="nucleotide sequence ID" value="NZ_AP028947.1"/>
</dbReference>
<name>A0AA86JLU5_9BURK</name>
<evidence type="ECO:0000256" key="2">
    <source>
        <dbReference type="ARBA" id="ARBA00021483"/>
    </source>
</evidence>
<feature type="domain" description="CheW-like" evidence="4">
    <location>
        <begin position="188"/>
        <end position="333"/>
    </location>
</feature>
<dbReference type="EMBL" id="AP028947">
    <property type="protein sequence ID" value="BET27037.1"/>
    <property type="molecule type" value="Genomic_DNA"/>
</dbReference>
<dbReference type="PROSITE" id="PS50851">
    <property type="entry name" value="CHEW"/>
    <property type="match status" value="3"/>
</dbReference>
<dbReference type="Gene3D" id="2.40.50.180">
    <property type="entry name" value="CheA-289, Domain 4"/>
    <property type="match status" value="3"/>
</dbReference>
<evidence type="ECO:0000313" key="6">
    <source>
        <dbReference type="Proteomes" id="UP001329151"/>
    </source>
</evidence>
<dbReference type="AlphaFoldDB" id="A0AA86JLU5"/>
<dbReference type="InterPro" id="IPR036061">
    <property type="entry name" value="CheW-like_dom_sf"/>
</dbReference>
<comment type="subcellular location">
    <subcellularLocation>
        <location evidence="1">Cytoplasm</location>
    </subcellularLocation>
</comment>
<reference evidence="5 6" key="1">
    <citation type="submission" date="2023-10" db="EMBL/GenBank/DDBJ databases">
        <title>Complete Genome Sequence of Limnobacter thiooxidans CS-K2T, Isolated from freshwater lake sediments in Bavaria, Germany.</title>
        <authorList>
            <person name="Naruki M."/>
            <person name="Watanabe A."/>
            <person name="Warashina T."/>
            <person name="Morita T."/>
            <person name="Arakawa K."/>
        </authorList>
    </citation>
    <scope>NUCLEOTIDE SEQUENCE [LARGE SCALE GENOMIC DNA]</scope>
    <source>
        <strain evidence="5 6">CS-K2</strain>
    </source>
</reference>
<evidence type="ECO:0000256" key="1">
    <source>
        <dbReference type="ARBA" id="ARBA00004496"/>
    </source>
</evidence>
<keyword evidence="3" id="KW-0963">Cytoplasm</keyword>
<organism evidence="5 6">
    <name type="scientific">Limnobacter thiooxidans</name>
    <dbReference type="NCBI Taxonomy" id="131080"/>
    <lineage>
        <taxon>Bacteria</taxon>
        <taxon>Pseudomonadati</taxon>
        <taxon>Pseudomonadota</taxon>
        <taxon>Betaproteobacteria</taxon>
        <taxon>Burkholderiales</taxon>
        <taxon>Burkholderiaceae</taxon>
        <taxon>Limnobacter</taxon>
    </lineage>
</organism>
<feature type="domain" description="CheW-like" evidence="4">
    <location>
        <begin position="364"/>
        <end position="506"/>
    </location>
</feature>
<proteinExistence type="predicted"/>
<dbReference type="SMART" id="SM00260">
    <property type="entry name" value="CheW"/>
    <property type="match status" value="3"/>
</dbReference>
<dbReference type="GO" id="GO:0005829">
    <property type="term" value="C:cytosol"/>
    <property type="evidence" value="ECO:0007669"/>
    <property type="project" value="TreeGrafter"/>
</dbReference>
<dbReference type="Pfam" id="PF01584">
    <property type="entry name" value="CheW"/>
    <property type="match status" value="3"/>
</dbReference>
<accession>A0AA86JLU5</accession>
<feature type="domain" description="CheW-like" evidence="4">
    <location>
        <begin position="21"/>
        <end position="160"/>
    </location>
</feature>
<dbReference type="Gene3D" id="2.30.30.40">
    <property type="entry name" value="SH3 Domains"/>
    <property type="match status" value="3"/>
</dbReference>
<dbReference type="SUPFAM" id="SSF50341">
    <property type="entry name" value="CheW-like"/>
    <property type="match status" value="3"/>
</dbReference>
<dbReference type="Proteomes" id="UP001329151">
    <property type="component" value="Chromosome"/>
</dbReference>
<sequence>MTNTNDSVEEGVEIEEYGADGPQIVTFSLGDERFAVPMECVQEIVRVPATVRVPLASSHLTGLANLRGRVLPVFQCRTMMGMPAIEVSEASRVLVLRIGTSVGLMVDRVHAVVTISPEQVDAIQQEDEISNTEWLAGVIRQEKELTLLLDVERLVQTHASQERPSGNGPASDFNAMADAADEDSNLDELQLVSFEVAGQEYAAPIDRVQEIVQAPTDFTTLPHAHAAVLGVMVLRARLLPLLSLRALFGLETLALQEHHRVVVLQLPGGSSVGVVMDRVNEVLRVSRSVQEPVPALFNNSRAVRHVQSMCRLEDGKRLVSILEIDSLVDYTSAAIQSLGHGTGFEAQSASQPCNQEESEDMESEGQVVVFQLGAEEFGVNIHSVQEIVRVPEQLTRIPQTPAFLEGVINLRGSVLPVIDQRRRMGIEGGERHDRQRIMVYLMNGVRTGFIVDSVTEVLRLDPKNISDTPSGGLHDVNLLPQVANLTETKRMILLIDPQALLSSAECKSLQASNKQSVEFETPLEMSENCQFDPAAQTFDEPVLS</sequence>